<evidence type="ECO:0000256" key="5">
    <source>
        <dbReference type="ARBA" id="ARBA00023326"/>
    </source>
</evidence>
<evidence type="ECO:0000256" key="4">
    <source>
        <dbReference type="ARBA" id="ARBA00023277"/>
    </source>
</evidence>
<name>A0ABX3H9G7_PAEBO</name>
<evidence type="ECO:0000259" key="6">
    <source>
        <dbReference type="PROSITE" id="PS50853"/>
    </source>
</evidence>
<dbReference type="Pfam" id="PF00041">
    <property type="entry name" value="fn3"/>
    <property type="match status" value="2"/>
</dbReference>
<dbReference type="InterPro" id="IPR013783">
    <property type="entry name" value="Ig-like_fold"/>
</dbReference>
<proteinExistence type="predicted"/>
<feature type="domain" description="Fibronectin type-III" evidence="6">
    <location>
        <begin position="417"/>
        <end position="508"/>
    </location>
</feature>
<accession>A0ABX3H9G7</accession>
<feature type="domain" description="SLH" evidence="7">
    <location>
        <begin position="754"/>
        <end position="813"/>
    </location>
</feature>
<dbReference type="InterPro" id="IPR005102">
    <property type="entry name" value="Carbo-bd_X2"/>
</dbReference>
<dbReference type="SUPFAM" id="SSF49265">
    <property type="entry name" value="Fibronectin type III"/>
    <property type="match status" value="2"/>
</dbReference>
<dbReference type="SMART" id="SM00060">
    <property type="entry name" value="FN3"/>
    <property type="match status" value="2"/>
</dbReference>
<reference evidence="8 9" key="1">
    <citation type="submission" date="2016-10" db="EMBL/GenBank/DDBJ databases">
        <title>Paenibacillus species isolates.</title>
        <authorList>
            <person name="Beno S.M."/>
        </authorList>
    </citation>
    <scope>NUCLEOTIDE SEQUENCE [LARGE SCALE GENOMIC DNA]</scope>
    <source>
        <strain evidence="8 9">FSL H7-0744</strain>
    </source>
</reference>
<dbReference type="PROSITE" id="PS50853">
    <property type="entry name" value="FN3"/>
    <property type="match status" value="2"/>
</dbReference>
<evidence type="ECO:0000313" key="8">
    <source>
        <dbReference type="EMBL" id="OMD47121.1"/>
    </source>
</evidence>
<dbReference type="Gene3D" id="2.60.40.10">
    <property type="entry name" value="Immunoglobulins"/>
    <property type="match status" value="3"/>
</dbReference>
<evidence type="ECO:0000256" key="1">
    <source>
        <dbReference type="ARBA" id="ARBA00022729"/>
    </source>
</evidence>
<dbReference type="PANTHER" id="PTHR13817">
    <property type="entry name" value="TITIN"/>
    <property type="match status" value="1"/>
</dbReference>
<keyword evidence="3" id="KW-0136">Cellulose degradation</keyword>
<dbReference type="EMBL" id="MPTB01000017">
    <property type="protein sequence ID" value="OMD47121.1"/>
    <property type="molecule type" value="Genomic_DNA"/>
</dbReference>
<dbReference type="InterPro" id="IPR036116">
    <property type="entry name" value="FN3_sf"/>
</dbReference>
<keyword evidence="9" id="KW-1185">Reference proteome</keyword>
<evidence type="ECO:0000256" key="2">
    <source>
        <dbReference type="ARBA" id="ARBA00022737"/>
    </source>
</evidence>
<gene>
    <name evidence="8" type="ORF">BSK56_15000</name>
</gene>
<dbReference type="InterPro" id="IPR003961">
    <property type="entry name" value="FN3_dom"/>
</dbReference>
<dbReference type="Pfam" id="PF00395">
    <property type="entry name" value="SLH"/>
    <property type="match status" value="3"/>
</dbReference>
<evidence type="ECO:0000313" key="9">
    <source>
        <dbReference type="Proteomes" id="UP000187412"/>
    </source>
</evidence>
<feature type="domain" description="SLH" evidence="7">
    <location>
        <begin position="814"/>
        <end position="877"/>
    </location>
</feature>
<evidence type="ECO:0000259" key="7">
    <source>
        <dbReference type="PROSITE" id="PS51272"/>
    </source>
</evidence>
<comment type="caution">
    <text evidence="8">The sequence shown here is derived from an EMBL/GenBank/DDBJ whole genome shotgun (WGS) entry which is preliminary data.</text>
</comment>
<keyword evidence="1" id="KW-0732">Signal</keyword>
<dbReference type="CDD" id="cd00063">
    <property type="entry name" value="FN3"/>
    <property type="match status" value="2"/>
</dbReference>
<keyword evidence="5" id="KW-0624">Polysaccharide degradation</keyword>
<dbReference type="PROSITE" id="PS51272">
    <property type="entry name" value="SLH"/>
    <property type="match status" value="3"/>
</dbReference>
<dbReference type="SUPFAM" id="SSF81296">
    <property type="entry name" value="E set domains"/>
    <property type="match status" value="1"/>
</dbReference>
<dbReference type="InterPro" id="IPR050964">
    <property type="entry name" value="Striated_Muscle_Regulatory"/>
</dbReference>
<dbReference type="InterPro" id="IPR059177">
    <property type="entry name" value="GH29D-like_dom"/>
</dbReference>
<sequence>MTLSSATSGAVIYYTTDGTTPTSSSTLYSGAITLTSAKTIKAIAVKPGMTDSTVLSESYTITGQQVAAPTANPAGGEVASGTEVTLSSTTSGALIYYTTDGTTPTISSTLYNGAITLTSAKTIKAIAVKPGMTDSSVLSESYTITAQQVAAPTANPAGGELASGTAVTLSSTTIGALIYYTTDGTTPTIGSTLYNGAITLTSAKTIKAIAVKPGMTDSLVLSESYTISTANNSSISPKTASFDKNTGKQADVVITMMLNGNNLTSISNGVAYLAAGSDYTVSGNTVTLQKDYLATLAEGTTSLTFNFTAGAVQTLVITVTDTSVPIPGVPFLQSAFTGNGEINLIWSPVTGSTGYKIFQRLSSSEYGNEIATVSGSVYSYKATGLNNGTAYYFVVKAANEVGDSAASNELSATPKTVPGAPTDITAVAGNGQAVVSFTAPAETGGSAITGYEVTASHGNIVGVGTTGPITITGLTNGMAYTFTVKAINGAGSSASSALSNEVTPIAPSAPSGGGGNENPPVITTPVTNDGVDVFVNGKVERAGTATTSTVNGQSVTTVVIDQKKLEERLAAEGQGALITIPVISSSNIVIGELSGQMIKSMEQKQAVLEFKSGNATYTLPAAQINIESISTQLGASVALEDIKIQIEIAKPTADTLRIVENSAAAGEFTLAAPPLNFVIRAQYGDTTVEITKFNAYVERMIALPDGVDPNRITTGVVVEPDGSVRHVPTKVAKIDQQYFAIVNSLTNSTYSIIWHPLEFKDMDGHWAKDIVNNMGSRMIIDGVGNGAFNPAAEITRAEFASIVVRGLGLKLENGTGAFSDVKASDWYSSSVQTAYAYKLINGFEDGNFRPLDKITREQAMTMIAKAMQITALKDKLQNKEASELLSSFTDAGSVSKWAVGSAADSVAAGIVSGRTSTRLDPQASITRAEVAAMIQRLLQQSDLI</sequence>
<feature type="domain" description="Fibronectin type-III" evidence="6">
    <location>
        <begin position="326"/>
        <end position="416"/>
    </location>
</feature>
<keyword evidence="2" id="KW-0677">Repeat</keyword>
<dbReference type="InterPro" id="IPR001119">
    <property type="entry name" value="SLH_dom"/>
</dbReference>
<dbReference type="PANTHER" id="PTHR13817:SF73">
    <property type="entry name" value="FIBRONECTIN TYPE-III DOMAIN-CONTAINING PROTEIN"/>
    <property type="match status" value="1"/>
</dbReference>
<dbReference type="Pfam" id="PF03442">
    <property type="entry name" value="CBM_X2"/>
    <property type="match status" value="1"/>
</dbReference>
<dbReference type="Proteomes" id="UP000187412">
    <property type="component" value="Unassembled WGS sequence"/>
</dbReference>
<protein>
    <submittedName>
        <fullName evidence="8">Uncharacterized protein</fullName>
    </submittedName>
</protein>
<dbReference type="InterPro" id="IPR014756">
    <property type="entry name" value="Ig_E-set"/>
</dbReference>
<feature type="domain" description="SLH" evidence="7">
    <location>
        <begin position="885"/>
        <end position="944"/>
    </location>
</feature>
<evidence type="ECO:0000256" key="3">
    <source>
        <dbReference type="ARBA" id="ARBA00023001"/>
    </source>
</evidence>
<keyword evidence="4" id="KW-0119">Carbohydrate metabolism</keyword>
<organism evidence="8 9">
    <name type="scientific">Paenibacillus borealis</name>
    <dbReference type="NCBI Taxonomy" id="160799"/>
    <lineage>
        <taxon>Bacteria</taxon>
        <taxon>Bacillati</taxon>
        <taxon>Bacillota</taxon>
        <taxon>Bacilli</taxon>
        <taxon>Bacillales</taxon>
        <taxon>Paenibacillaceae</taxon>
        <taxon>Paenibacillus</taxon>
    </lineage>
</organism>
<dbReference type="Pfam" id="PF13290">
    <property type="entry name" value="CHB_HEX_C_1"/>
    <property type="match status" value="3"/>
</dbReference>